<accession>A0A084QEF7</accession>
<name>A0A084QEF7_STAC4</name>
<protein>
    <submittedName>
        <fullName evidence="1">Uncharacterized protein</fullName>
    </submittedName>
</protein>
<evidence type="ECO:0000313" key="2">
    <source>
        <dbReference type="Proteomes" id="UP000028524"/>
    </source>
</evidence>
<keyword evidence="2" id="KW-1185">Reference proteome</keyword>
<dbReference type="InParanoid" id="A0A084QEF7"/>
<dbReference type="Proteomes" id="UP000028524">
    <property type="component" value="Unassembled WGS sequence"/>
</dbReference>
<reference evidence="1 2" key="1">
    <citation type="journal article" date="2014" name="BMC Genomics">
        <title>Comparative genome sequencing reveals chemotype-specific gene clusters in the toxigenic black mold Stachybotrys.</title>
        <authorList>
            <person name="Semeiks J."/>
            <person name="Borek D."/>
            <person name="Otwinowski Z."/>
            <person name="Grishin N.V."/>
        </authorList>
    </citation>
    <scope>NUCLEOTIDE SEQUENCE [LARGE SCALE GENOMIC DNA]</scope>
    <source>
        <strain evidence="1 2">IBT 40285</strain>
    </source>
</reference>
<evidence type="ECO:0000313" key="1">
    <source>
        <dbReference type="EMBL" id="KFA62342.1"/>
    </source>
</evidence>
<dbReference type="HOGENOM" id="CLU_140530_0_0_1"/>
<gene>
    <name evidence="1" type="ORF">S40285_10408</name>
</gene>
<sequence>MPSTSSTLGTSFCTLNEIQESRQEQSGVFPKSWKPRDAISSGGIGTTKRFFSNRAHGLFHLLALRWPPRGPCRTGGSARVTSPTLTIGPSQLPQACVLICMERRSYYFASPRRDRTSMAASAQAALIRLFGMLERLSFSMTDEHLSRFNLQPVPWAVPA</sequence>
<dbReference type="OrthoDB" id="10311846at2759"/>
<organism evidence="1 2">
    <name type="scientific">Stachybotrys chlorohalonatus (strain IBT 40285)</name>
    <dbReference type="NCBI Taxonomy" id="1283841"/>
    <lineage>
        <taxon>Eukaryota</taxon>
        <taxon>Fungi</taxon>
        <taxon>Dikarya</taxon>
        <taxon>Ascomycota</taxon>
        <taxon>Pezizomycotina</taxon>
        <taxon>Sordariomycetes</taxon>
        <taxon>Hypocreomycetidae</taxon>
        <taxon>Hypocreales</taxon>
        <taxon>Stachybotryaceae</taxon>
        <taxon>Stachybotrys</taxon>
    </lineage>
</organism>
<dbReference type="EMBL" id="KL660804">
    <property type="protein sequence ID" value="KFA62342.1"/>
    <property type="molecule type" value="Genomic_DNA"/>
</dbReference>
<proteinExistence type="predicted"/>
<dbReference type="AlphaFoldDB" id="A0A084QEF7"/>